<dbReference type="Gene3D" id="1.10.1200.10">
    <property type="entry name" value="ACP-like"/>
    <property type="match status" value="1"/>
</dbReference>
<dbReference type="Pfam" id="PF00550">
    <property type="entry name" value="PP-binding"/>
    <property type="match status" value="1"/>
</dbReference>
<dbReference type="PROSITE" id="PS00455">
    <property type="entry name" value="AMP_BINDING"/>
    <property type="match status" value="1"/>
</dbReference>
<evidence type="ECO:0000259" key="8">
    <source>
        <dbReference type="Pfam" id="PF13193"/>
    </source>
</evidence>
<feature type="domain" description="Carrier" evidence="6">
    <location>
        <begin position="527"/>
        <end position="576"/>
    </location>
</feature>
<dbReference type="GO" id="GO:0005737">
    <property type="term" value="C:cytoplasm"/>
    <property type="evidence" value="ECO:0007669"/>
    <property type="project" value="TreeGrafter"/>
</dbReference>
<dbReference type="InterPro" id="IPR009081">
    <property type="entry name" value="PP-bd_ACP"/>
</dbReference>
<name>A0A9X1NIB2_9ACTN</name>
<dbReference type="InterPro" id="IPR000873">
    <property type="entry name" value="AMP-dep_synth/lig_dom"/>
</dbReference>
<dbReference type="GO" id="GO:0044550">
    <property type="term" value="P:secondary metabolite biosynthetic process"/>
    <property type="evidence" value="ECO:0007669"/>
    <property type="project" value="TreeGrafter"/>
</dbReference>
<dbReference type="PANTHER" id="PTHR45527:SF1">
    <property type="entry name" value="FATTY ACID SYNTHASE"/>
    <property type="match status" value="1"/>
</dbReference>
<dbReference type="AlphaFoldDB" id="A0A9X1NIB2"/>
<dbReference type="Gene3D" id="3.30.559.30">
    <property type="entry name" value="Nonribosomal peptide synthetase, condensation domain"/>
    <property type="match status" value="1"/>
</dbReference>
<sequence length="1031" mass="108728">MTRTVPDPRDDAPALYPRDTRIEQLVLDRAARTPRSVAVADGTSLTYAQLADWSAGIANRLEVSPGDVVALHLSRGAAFAAAALAVLRAGAVYMPVDPDHPDERVAYLLQDAGAVAVLSSAADAQRAALRGARVIDPCECAEAPGTPRPHGTAATDPAYLMYTSGTTGRPKGVLVPHRAVVRLAHDATHAHLGPDTVMAHIGATSFDASVWELWGTLINGGTLQVLSRETVLDPDEFGQAIATHAITTGLVTSALFSHLADADPGMFAPMRDLLVGGDVLSATHAQAVLAACPNLRLVNAYGPTENGVISTVHQVVPGKDHRRVPIGLPIDNSSALVVTDEGHLQRPGLPGELWVGGDGLAVGYHRRPQLTAAAFVEASFAPGERFYRTGDRVVCRPDGAIEFVGRADGQIKVRGQRVELGEVENLLIGVDGVEEAVVLADKSVPGEPVLRAFVTGTATAGQVRADLSRRVPEHLVPSSVTVMARFPLTGHGKVDRQALGALVAQPDTDPDPRARTAGTVSLTPAQEQVAQIWRRVVGVEEIAPGDTLTQLGGSSLAATRIAGLLRAGTGRTCRVMWVLRDDLATLTTRLEQAPPVPARPTGAQNDAPSTLPLLPQQSAVLTEALLRPGDLGYNLPVVVEIPGHQLGLDIAGALARLRDRHEALRTTLVAGTDGQWRQRVGPVNGGAVPFEVLRAPGDDLETVLHSWVRPFDLEAGPLWRAALVSGPTRQAMAIDAHHLIADGWSLRVLLEDLTAARQSAVPSYGELVCEALSQQMEQPERRAAFARQPGPDLPLDRPRPPLRSTAGAWVRHPLGLKRTRAVRALAQDLGAPPFAVYLTALGVVLARVTGSPRPTVAVPFSGRHVAGGEHAVGMLVATHTLDVPVAPETSFPSAVRELATTAAETADLPQPVQDAGHGGRRDRHPVADVLFAFQDTGLGDVDVAGGRPRWLPELTGAVLFDLALHIEPRGEGDEALWGFASAILDAGTVHALHTELTDVLDAAVSDPHRPVGSLGAPAPSAAVRPDFVFDL</sequence>
<dbReference type="InterPro" id="IPR025110">
    <property type="entry name" value="AMP-bd_C"/>
</dbReference>
<feature type="region of interest" description="Disordered" evidence="4">
    <location>
        <begin position="780"/>
        <end position="800"/>
    </location>
</feature>
<dbReference type="Pfam" id="PF13193">
    <property type="entry name" value="AMP-binding_C"/>
    <property type="match status" value="1"/>
</dbReference>
<feature type="domain" description="AMP-dependent synthetase/ligase" evidence="5">
    <location>
        <begin position="28"/>
        <end position="365"/>
    </location>
</feature>
<evidence type="ECO:0000259" key="6">
    <source>
        <dbReference type="Pfam" id="PF00550"/>
    </source>
</evidence>
<dbReference type="InterPro" id="IPR020845">
    <property type="entry name" value="AMP-binding_CS"/>
</dbReference>
<dbReference type="NCBIfam" id="TIGR01733">
    <property type="entry name" value="AA-adenyl-dom"/>
    <property type="match status" value="1"/>
</dbReference>
<organism evidence="9 10">
    <name type="scientific">Kineosporia babensis</name>
    <dbReference type="NCBI Taxonomy" id="499548"/>
    <lineage>
        <taxon>Bacteria</taxon>
        <taxon>Bacillati</taxon>
        <taxon>Actinomycetota</taxon>
        <taxon>Actinomycetes</taxon>
        <taxon>Kineosporiales</taxon>
        <taxon>Kineosporiaceae</taxon>
        <taxon>Kineosporia</taxon>
    </lineage>
</organism>
<evidence type="ECO:0000259" key="5">
    <source>
        <dbReference type="Pfam" id="PF00501"/>
    </source>
</evidence>
<accession>A0A9X1NIB2</accession>
<dbReference type="RefSeq" id="WP_231446793.1">
    <property type="nucleotide sequence ID" value="NZ_JAJOMB010000016.1"/>
</dbReference>
<proteinExistence type="predicted"/>
<evidence type="ECO:0000256" key="2">
    <source>
        <dbReference type="ARBA" id="ARBA00022450"/>
    </source>
</evidence>
<evidence type="ECO:0000256" key="4">
    <source>
        <dbReference type="SAM" id="MobiDB-lite"/>
    </source>
</evidence>
<keyword evidence="3" id="KW-0597">Phosphoprotein</keyword>
<evidence type="ECO:0000256" key="3">
    <source>
        <dbReference type="ARBA" id="ARBA00022553"/>
    </source>
</evidence>
<dbReference type="GO" id="GO:0008610">
    <property type="term" value="P:lipid biosynthetic process"/>
    <property type="evidence" value="ECO:0007669"/>
    <property type="project" value="UniProtKB-ARBA"/>
</dbReference>
<dbReference type="PANTHER" id="PTHR45527">
    <property type="entry name" value="NONRIBOSOMAL PEPTIDE SYNTHETASE"/>
    <property type="match status" value="1"/>
</dbReference>
<protein>
    <submittedName>
        <fullName evidence="9">Amino acid adenylation domain-containing protein</fullName>
    </submittedName>
</protein>
<dbReference type="InterPro" id="IPR023213">
    <property type="entry name" value="CAT-like_dom_sf"/>
</dbReference>
<dbReference type="GO" id="GO:0043041">
    <property type="term" value="P:amino acid activation for nonribosomal peptide biosynthetic process"/>
    <property type="evidence" value="ECO:0007669"/>
    <property type="project" value="TreeGrafter"/>
</dbReference>
<dbReference type="Gene3D" id="3.30.300.30">
    <property type="match status" value="1"/>
</dbReference>
<dbReference type="GO" id="GO:0003824">
    <property type="term" value="F:catalytic activity"/>
    <property type="evidence" value="ECO:0007669"/>
    <property type="project" value="InterPro"/>
</dbReference>
<dbReference type="InterPro" id="IPR001242">
    <property type="entry name" value="Condensation_dom"/>
</dbReference>
<dbReference type="InterPro" id="IPR010071">
    <property type="entry name" value="AA_adenyl_dom"/>
</dbReference>
<dbReference type="Gene3D" id="2.30.38.10">
    <property type="entry name" value="Luciferase, Domain 3"/>
    <property type="match status" value="1"/>
</dbReference>
<evidence type="ECO:0000259" key="7">
    <source>
        <dbReference type="Pfam" id="PF00668"/>
    </source>
</evidence>
<evidence type="ECO:0000313" key="9">
    <source>
        <dbReference type="EMBL" id="MCD5314354.1"/>
    </source>
</evidence>
<dbReference type="InterPro" id="IPR045851">
    <property type="entry name" value="AMP-bd_C_sf"/>
</dbReference>
<gene>
    <name evidence="9" type="ORF">LR394_25950</name>
</gene>
<keyword evidence="2" id="KW-0596">Phosphopantetheine</keyword>
<dbReference type="Gene3D" id="3.30.559.10">
    <property type="entry name" value="Chloramphenicol acetyltransferase-like domain"/>
    <property type="match status" value="1"/>
</dbReference>
<keyword evidence="10" id="KW-1185">Reference proteome</keyword>
<dbReference type="InterPro" id="IPR006162">
    <property type="entry name" value="Ppantetheine_attach_site"/>
</dbReference>
<dbReference type="SUPFAM" id="SSF52777">
    <property type="entry name" value="CoA-dependent acyltransferases"/>
    <property type="match status" value="2"/>
</dbReference>
<feature type="domain" description="AMP-binding enzyme C-terminal" evidence="8">
    <location>
        <begin position="422"/>
        <end position="493"/>
    </location>
</feature>
<comment type="cofactor">
    <cofactor evidence="1">
        <name>pantetheine 4'-phosphate</name>
        <dbReference type="ChEBI" id="CHEBI:47942"/>
    </cofactor>
</comment>
<comment type="caution">
    <text evidence="9">The sequence shown here is derived from an EMBL/GenBank/DDBJ whole genome shotgun (WGS) entry which is preliminary data.</text>
</comment>
<reference evidence="9" key="1">
    <citation type="submission" date="2021-11" db="EMBL/GenBank/DDBJ databases">
        <title>Streptomyces corallinus and Kineosporia corallina sp. nov., two new coral-derived marine actinobacteria.</title>
        <authorList>
            <person name="Buangrab K."/>
            <person name="Sutthacheep M."/>
            <person name="Yeemin T."/>
            <person name="Harunari E."/>
            <person name="Igarashi Y."/>
            <person name="Sripreechasak P."/>
            <person name="Kanchanasin P."/>
            <person name="Tanasupawat S."/>
            <person name="Phongsopitanun W."/>
        </authorList>
    </citation>
    <scope>NUCLEOTIDE SEQUENCE</scope>
    <source>
        <strain evidence="9">JCM 31032</strain>
    </source>
</reference>
<dbReference type="PROSITE" id="PS00012">
    <property type="entry name" value="PHOSPHOPANTETHEINE"/>
    <property type="match status" value="1"/>
</dbReference>
<evidence type="ECO:0000313" key="10">
    <source>
        <dbReference type="Proteomes" id="UP001138997"/>
    </source>
</evidence>
<dbReference type="Proteomes" id="UP001138997">
    <property type="component" value="Unassembled WGS sequence"/>
</dbReference>
<dbReference type="InterPro" id="IPR036736">
    <property type="entry name" value="ACP-like_sf"/>
</dbReference>
<feature type="domain" description="Condensation" evidence="7">
    <location>
        <begin position="610"/>
        <end position="1014"/>
    </location>
</feature>
<dbReference type="EMBL" id="JAJOMB010000016">
    <property type="protein sequence ID" value="MCD5314354.1"/>
    <property type="molecule type" value="Genomic_DNA"/>
</dbReference>
<dbReference type="Pfam" id="PF00501">
    <property type="entry name" value="AMP-binding"/>
    <property type="match status" value="1"/>
</dbReference>
<dbReference type="GO" id="GO:0031177">
    <property type="term" value="F:phosphopantetheine binding"/>
    <property type="evidence" value="ECO:0007669"/>
    <property type="project" value="TreeGrafter"/>
</dbReference>
<dbReference type="Gene3D" id="3.40.50.980">
    <property type="match status" value="2"/>
</dbReference>
<dbReference type="SUPFAM" id="SSF47336">
    <property type="entry name" value="ACP-like"/>
    <property type="match status" value="1"/>
</dbReference>
<evidence type="ECO:0000256" key="1">
    <source>
        <dbReference type="ARBA" id="ARBA00001957"/>
    </source>
</evidence>
<dbReference type="Pfam" id="PF00668">
    <property type="entry name" value="Condensation"/>
    <property type="match status" value="1"/>
</dbReference>
<dbReference type="SUPFAM" id="SSF56801">
    <property type="entry name" value="Acetyl-CoA synthetase-like"/>
    <property type="match status" value="1"/>
</dbReference>